<dbReference type="SMART" id="SM00928">
    <property type="entry name" value="NADH_4Fe-4S"/>
    <property type="match status" value="1"/>
</dbReference>
<comment type="caution">
    <text evidence="7">The sequence shown here is derived from an EMBL/GenBank/DDBJ whole genome shotgun (WGS) entry which is preliminary data.</text>
</comment>
<name>A0ABR7T1Y0_HELCL</name>
<evidence type="ECO:0000259" key="6">
    <source>
        <dbReference type="SMART" id="SM00928"/>
    </source>
</evidence>
<evidence type="ECO:0000256" key="2">
    <source>
        <dbReference type="ARBA" id="ARBA00022485"/>
    </source>
</evidence>
<dbReference type="InterPro" id="IPR037225">
    <property type="entry name" value="Nuo51_FMN-bd_sf"/>
</dbReference>
<dbReference type="InterPro" id="IPR001949">
    <property type="entry name" value="NADH-UbQ_OxRdtase_51kDa_CS"/>
</dbReference>
<dbReference type="InterPro" id="IPR036249">
    <property type="entry name" value="Thioredoxin-like_sf"/>
</dbReference>
<dbReference type="Gene3D" id="3.40.30.10">
    <property type="entry name" value="Glutaredoxin"/>
    <property type="match status" value="1"/>
</dbReference>
<dbReference type="InterPro" id="IPR037207">
    <property type="entry name" value="Nuop51_4Fe4S-bd_sf"/>
</dbReference>
<dbReference type="Gene3D" id="3.40.50.11540">
    <property type="entry name" value="NADH-ubiquinone oxidoreductase 51kDa subunit"/>
    <property type="match status" value="1"/>
</dbReference>
<evidence type="ECO:0000256" key="4">
    <source>
        <dbReference type="ARBA" id="ARBA00023004"/>
    </source>
</evidence>
<dbReference type="InterPro" id="IPR019575">
    <property type="entry name" value="Nuop51_4Fe4S-bd"/>
</dbReference>
<evidence type="ECO:0000256" key="3">
    <source>
        <dbReference type="ARBA" id="ARBA00022723"/>
    </source>
</evidence>
<comment type="similarity">
    <text evidence="1">Belongs to the complex I 51 kDa subunit family.</text>
</comment>
<dbReference type="PANTHER" id="PTHR43578:SF3">
    <property type="entry name" value="NADH-QUINONE OXIDOREDUCTASE SUBUNIT F"/>
    <property type="match status" value="1"/>
</dbReference>
<dbReference type="Gene3D" id="1.20.1440.230">
    <property type="entry name" value="NADH-ubiquinone oxidoreductase 51kDa subunit, iron-sulphur binding domain"/>
    <property type="match status" value="1"/>
</dbReference>
<dbReference type="EMBL" id="JACVHF010000004">
    <property type="protein sequence ID" value="MBC9784132.1"/>
    <property type="molecule type" value="Genomic_DNA"/>
</dbReference>
<dbReference type="CDD" id="cd02980">
    <property type="entry name" value="TRX_Fd_family"/>
    <property type="match status" value="1"/>
</dbReference>
<reference evidence="7 8" key="1">
    <citation type="submission" date="2020-07" db="EMBL/GenBank/DDBJ databases">
        <title>Draft whole-genome sequence of Heliobacterium chlorum DSM 3682, type strain.</title>
        <authorList>
            <person name="Kyndt J.A."/>
            <person name="Meyer T.E."/>
            <person name="Imhoff J.F."/>
        </authorList>
    </citation>
    <scope>NUCLEOTIDE SEQUENCE [LARGE SCALE GENOMIC DNA]</scope>
    <source>
        <strain evidence="7 8">DSM 3682</strain>
    </source>
</reference>
<evidence type="ECO:0000256" key="1">
    <source>
        <dbReference type="ARBA" id="ARBA00007523"/>
    </source>
</evidence>
<keyword evidence="5" id="KW-0411">Iron-sulfur</keyword>
<evidence type="ECO:0000256" key="5">
    <source>
        <dbReference type="ARBA" id="ARBA00023014"/>
    </source>
</evidence>
<dbReference type="SUPFAM" id="SSF142984">
    <property type="entry name" value="Nqo1 middle domain-like"/>
    <property type="match status" value="1"/>
</dbReference>
<keyword evidence="2" id="KW-0004">4Fe-4S</keyword>
<gene>
    <name evidence="7" type="ORF">H1S01_06360</name>
</gene>
<keyword evidence="3" id="KW-0479">Metal-binding</keyword>
<accession>A0ABR7T1Y0</accession>
<dbReference type="PROSITE" id="PS00645">
    <property type="entry name" value="COMPLEX1_51K_2"/>
    <property type="match status" value="1"/>
</dbReference>
<sequence>MVNRNAIGPIRSVEDLEKIKERYRPVLTQRLTSGTLGKKADENISFPRQILFCRGTSCMTGHSETLQAAFEKEIERRGWSDQVYVGMTGCFGFCDLGPVVIVHPEGILYCRVKMEDIPDICDEHLAQGNLVEHLLYRSPSAGEPIKRLDENDFFRGQVRVALRNCGLINPEDIHEYVAHDGYFALAKALTSMSPQQVVEAVEASQIRGRGGAGFPSGKKWSFAAGVKDEKKYIVCNGDEGDPGAFMDRSLLEGDPHGIIEAMIIAGYAVAAHLGYLYVRADYTLAVHRLETAIGQAKAAGLLGKNILGSGFDFDLELRLGAGAFVCGEETALLRSVTGRRGEPRPRPPYPAVSGLWDRPTLLNNVETYANIPQIILRGPEWFATMGTERSKGTKVFSIAGKVNNTGLIEVPMGTTLRRIIYDIGGGIPEGRKFKAVQMGGPTGGILPEAHLDIPIDFDSLHEIGSMMGSGGIIVMDEQDCMVDMARFYLQFSVDESCGKCVPCRIGTKRLLEKVIAITEGRGEMEDLEIIEELSRDIKEGAICGLGQTAPNPVISTLNYFRDEVLAHIQDKRCPAGVCKVMHRPKMARKNKALSRG</sequence>
<dbReference type="RefSeq" id="WP_188039260.1">
    <property type="nucleotide sequence ID" value="NZ_JACVHF010000004.1"/>
</dbReference>
<dbReference type="InterPro" id="IPR011538">
    <property type="entry name" value="Nuo51_FMN-bd"/>
</dbReference>
<protein>
    <submittedName>
        <fullName evidence="7">SLBB domain-containing protein</fullName>
    </submittedName>
</protein>
<dbReference type="Pfam" id="PF10531">
    <property type="entry name" value="SLBB"/>
    <property type="match status" value="1"/>
</dbReference>
<dbReference type="Pfam" id="PF01512">
    <property type="entry name" value="Complex1_51K"/>
    <property type="match status" value="1"/>
</dbReference>
<dbReference type="Proteomes" id="UP000617402">
    <property type="component" value="Unassembled WGS sequence"/>
</dbReference>
<feature type="domain" description="NADH-ubiquinone oxidoreductase 51kDa subunit iron-sulphur binding" evidence="6">
    <location>
        <begin position="482"/>
        <end position="527"/>
    </location>
</feature>
<dbReference type="PANTHER" id="PTHR43578">
    <property type="entry name" value="NADH-QUINONE OXIDOREDUCTASE SUBUNIT F"/>
    <property type="match status" value="1"/>
</dbReference>
<organism evidence="7 8">
    <name type="scientific">Heliobacterium chlorum</name>
    <dbReference type="NCBI Taxonomy" id="2698"/>
    <lineage>
        <taxon>Bacteria</taxon>
        <taxon>Bacillati</taxon>
        <taxon>Bacillota</taxon>
        <taxon>Clostridia</taxon>
        <taxon>Eubacteriales</taxon>
        <taxon>Heliobacteriaceae</taxon>
        <taxon>Heliobacterium</taxon>
    </lineage>
</organism>
<dbReference type="InterPro" id="IPR019554">
    <property type="entry name" value="Soluble_ligand-bd"/>
</dbReference>
<evidence type="ECO:0000313" key="8">
    <source>
        <dbReference type="Proteomes" id="UP000617402"/>
    </source>
</evidence>
<evidence type="ECO:0000313" key="7">
    <source>
        <dbReference type="EMBL" id="MBC9784132.1"/>
    </source>
</evidence>
<proteinExistence type="inferred from homology"/>
<dbReference type="SUPFAM" id="SSF52833">
    <property type="entry name" value="Thioredoxin-like"/>
    <property type="match status" value="1"/>
</dbReference>
<dbReference type="SUPFAM" id="SSF142019">
    <property type="entry name" value="Nqo1 FMN-binding domain-like"/>
    <property type="match status" value="1"/>
</dbReference>
<dbReference type="Gene3D" id="6.10.250.1450">
    <property type="match status" value="1"/>
</dbReference>
<keyword evidence="4" id="KW-0408">Iron</keyword>
<keyword evidence="8" id="KW-1185">Reference proteome</keyword>
<dbReference type="SUPFAM" id="SSF140490">
    <property type="entry name" value="Nqo1C-terminal domain-like"/>
    <property type="match status" value="1"/>
</dbReference>
<dbReference type="Pfam" id="PF10589">
    <property type="entry name" value="NADH_4Fe-4S"/>
    <property type="match status" value="1"/>
</dbReference>
<dbReference type="Gene3D" id="3.10.20.600">
    <property type="match status" value="1"/>
</dbReference>